<evidence type="ECO:0000313" key="7">
    <source>
        <dbReference type="Proteomes" id="UP000694569"/>
    </source>
</evidence>
<accession>A0A8C5LL46</accession>
<dbReference type="InterPro" id="IPR001304">
    <property type="entry name" value="C-type_lectin-like"/>
</dbReference>
<evidence type="ECO:0000256" key="4">
    <source>
        <dbReference type="SAM" id="Phobius"/>
    </source>
</evidence>
<name>A0A8C5LL46_9ANUR</name>
<feature type="domain" description="C-type lectin" evidence="5">
    <location>
        <begin position="97"/>
        <end position="209"/>
    </location>
</feature>
<dbReference type="Ensembl" id="ENSLLET00000000578.1">
    <property type="protein sequence ID" value="ENSLLEP00000000552.1"/>
    <property type="gene ID" value="ENSLLEG00000000371.1"/>
</dbReference>
<dbReference type="GO" id="GO:0005886">
    <property type="term" value="C:plasma membrane"/>
    <property type="evidence" value="ECO:0007669"/>
    <property type="project" value="InterPro"/>
</dbReference>
<dbReference type="PANTHER" id="PTHR15028">
    <property type="entry name" value="CD72-RELATED"/>
    <property type="match status" value="1"/>
</dbReference>
<feature type="region of interest" description="Disordered" evidence="3">
    <location>
        <begin position="14"/>
        <end position="33"/>
    </location>
</feature>
<dbReference type="InterPro" id="IPR016186">
    <property type="entry name" value="C-type_lectin-like/link_sf"/>
</dbReference>
<keyword evidence="4" id="KW-1133">Transmembrane helix</keyword>
<sequence length="214" mass="23686">MRLQKISVCDLSCSDSNTRRSEGQDEDDGGGNDRDAYRDMLVTSLLIMACFFLLIVSARLGADIMYSGKERTTPGDNNSSCSGSGAPSHPAGQHPQCPPSWIAVQGKCYFFSEEKTTQEESINKCAESGSTLATVREREETLQRLIRITGQKFWIGLINTGVKIPGKWEGKWTDGSTVVIETDGVWSCAVMGRILSLENCYTEHRWICERNTAE</sequence>
<keyword evidence="4" id="KW-0472">Membrane</keyword>
<dbReference type="CDD" id="cd03593">
    <property type="entry name" value="CLECT_NK_receptors_like"/>
    <property type="match status" value="1"/>
</dbReference>
<dbReference type="Gene3D" id="3.10.100.10">
    <property type="entry name" value="Mannose-Binding Protein A, subunit A"/>
    <property type="match status" value="1"/>
</dbReference>
<dbReference type="GeneTree" id="ENSGT01010000229950"/>
<dbReference type="Pfam" id="PF00059">
    <property type="entry name" value="Lectin_C"/>
    <property type="match status" value="1"/>
</dbReference>
<reference evidence="6" key="1">
    <citation type="submission" date="2025-08" db="UniProtKB">
        <authorList>
            <consortium name="Ensembl"/>
        </authorList>
    </citation>
    <scope>IDENTIFICATION</scope>
</reference>
<dbReference type="GO" id="GO:0004888">
    <property type="term" value="F:transmembrane signaling receptor activity"/>
    <property type="evidence" value="ECO:0007669"/>
    <property type="project" value="InterPro"/>
</dbReference>
<dbReference type="AlphaFoldDB" id="A0A8C5LL46"/>
<evidence type="ECO:0000256" key="1">
    <source>
        <dbReference type="ARBA" id="ARBA00004167"/>
    </source>
</evidence>
<dbReference type="InterPro" id="IPR033992">
    <property type="entry name" value="NKR-like_CTLD"/>
</dbReference>
<proteinExistence type="predicted"/>
<dbReference type="Proteomes" id="UP000694569">
    <property type="component" value="Unplaced"/>
</dbReference>
<dbReference type="SMART" id="SM00034">
    <property type="entry name" value="CLECT"/>
    <property type="match status" value="1"/>
</dbReference>
<evidence type="ECO:0000256" key="2">
    <source>
        <dbReference type="ARBA" id="ARBA00022734"/>
    </source>
</evidence>
<keyword evidence="7" id="KW-1185">Reference proteome</keyword>
<feature type="transmembrane region" description="Helical" evidence="4">
    <location>
        <begin position="40"/>
        <end position="62"/>
    </location>
</feature>
<comment type="subcellular location">
    <subcellularLocation>
        <location evidence="1">Membrane</location>
        <topology evidence="1">Single-pass membrane protein</topology>
    </subcellularLocation>
</comment>
<organism evidence="6 7">
    <name type="scientific">Leptobrachium leishanense</name>
    <name type="common">Leishan spiny toad</name>
    <dbReference type="NCBI Taxonomy" id="445787"/>
    <lineage>
        <taxon>Eukaryota</taxon>
        <taxon>Metazoa</taxon>
        <taxon>Chordata</taxon>
        <taxon>Craniata</taxon>
        <taxon>Vertebrata</taxon>
        <taxon>Euteleostomi</taxon>
        <taxon>Amphibia</taxon>
        <taxon>Batrachia</taxon>
        <taxon>Anura</taxon>
        <taxon>Pelobatoidea</taxon>
        <taxon>Megophryidae</taxon>
        <taxon>Leptobrachium</taxon>
    </lineage>
</organism>
<protein>
    <recommendedName>
        <fullName evidence="5">C-type lectin domain-containing protein</fullName>
    </recommendedName>
</protein>
<keyword evidence="4" id="KW-0812">Transmembrane</keyword>
<dbReference type="InterPro" id="IPR016187">
    <property type="entry name" value="CTDL_fold"/>
</dbReference>
<keyword evidence="2" id="KW-0430">Lectin</keyword>
<feature type="compositionally biased region" description="Polar residues" evidence="3">
    <location>
        <begin position="74"/>
        <end position="85"/>
    </location>
</feature>
<dbReference type="PANTHER" id="PTHR15028:SF6">
    <property type="entry name" value="B-CELL DIFFERENTIATION ANTIGEN CD72"/>
    <property type="match status" value="1"/>
</dbReference>
<reference evidence="6" key="2">
    <citation type="submission" date="2025-09" db="UniProtKB">
        <authorList>
            <consortium name="Ensembl"/>
        </authorList>
    </citation>
    <scope>IDENTIFICATION</scope>
</reference>
<dbReference type="GO" id="GO:0030246">
    <property type="term" value="F:carbohydrate binding"/>
    <property type="evidence" value="ECO:0007669"/>
    <property type="project" value="UniProtKB-KW"/>
</dbReference>
<dbReference type="InterPro" id="IPR039689">
    <property type="entry name" value="CD72"/>
</dbReference>
<evidence type="ECO:0000313" key="6">
    <source>
        <dbReference type="Ensembl" id="ENSLLEP00000000552.1"/>
    </source>
</evidence>
<dbReference type="SUPFAM" id="SSF56436">
    <property type="entry name" value="C-type lectin-like"/>
    <property type="match status" value="1"/>
</dbReference>
<dbReference type="OrthoDB" id="9906043at2759"/>
<evidence type="ECO:0000259" key="5">
    <source>
        <dbReference type="SMART" id="SM00034"/>
    </source>
</evidence>
<feature type="region of interest" description="Disordered" evidence="3">
    <location>
        <begin position="71"/>
        <end position="96"/>
    </location>
</feature>
<evidence type="ECO:0000256" key="3">
    <source>
        <dbReference type="SAM" id="MobiDB-lite"/>
    </source>
</evidence>